<keyword evidence="9" id="KW-1185">Reference proteome</keyword>
<keyword evidence="3" id="KW-1003">Cell membrane</keyword>
<dbReference type="InterPro" id="IPR051539">
    <property type="entry name" value="T4SS-coupling_protein"/>
</dbReference>
<dbReference type="PANTHER" id="PTHR37937">
    <property type="entry name" value="CONJUGATIVE TRANSFER: DNA TRANSPORT"/>
    <property type="match status" value="1"/>
</dbReference>
<comment type="subcellular location">
    <subcellularLocation>
        <location evidence="1">Cell membrane</location>
        <topology evidence="1">Multi-pass membrane protein</topology>
    </subcellularLocation>
</comment>
<name>A0A1U9K6J3_9BACL</name>
<dbReference type="InterPro" id="IPR027417">
    <property type="entry name" value="P-loop_NTPase"/>
</dbReference>
<dbReference type="PANTHER" id="PTHR37937:SF1">
    <property type="entry name" value="CONJUGATIVE TRANSFER: DNA TRANSPORT"/>
    <property type="match status" value="1"/>
</dbReference>
<dbReference type="EMBL" id="CP019699">
    <property type="protein sequence ID" value="AQS55679.1"/>
    <property type="molecule type" value="Genomic_DNA"/>
</dbReference>
<evidence type="ECO:0000256" key="4">
    <source>
        <dbReference type="ARBA" id="ARBA00022692"/>
    </source>
</evidence>
<dbReference type="RefSeq" id="WP_228441588.1">
    <property type="nucleotide sequence ID" value="NZ_CP019699.1"/>
</dbReference>
<protein>
    <submittedName>
        <fullName evidence="8">Conjugal transfer protein TraG</fullName>
    </submittedName>
</protein>
<evidence type="ECO:0000256" key="2">
    <source>
        <dbReference type="ARBA" id="ARBA00008806"/>
    </source>
</evidence>
<gene>
    <name evidence="8" type="ORF">B0W44_07640</name>
</gene>
<organism evidence="8 9">
    <name type="scientific">Novibacillus thermophilus</name>
    <dbReference type="NCBI Taxonomy" id="1471761"/>
    <lineage>
        <taxon>Bacteria</taxon>
        <taxon>Bacillati</taxon>
        <taxon>Bacillota</taxon>
        <taxon>Bacilli</taxon>
        <taxon>Bacillales</taxon>
        <taxon>Thermoactinomycetaceae</taxon>
        <taxon>Novibacillus</taxon>
    </lineage>
</organism>
<evidence type="ECO:0000256" key="6">
    <source>
        <dbReference type="ARBA" id="ARBA00023136"/>
    </source>
</evidence>
<dbReference type="Gene3D" id="3.40.50.300">
    <property type="entry name" value="P-loop containing nucleotide triphosphate hydrolases"/>
    <property type="match status" value="2"/>
</dbReference>
<dbReference type="AlphaFoldDB" id="A0A1U9K6J3"/>
<dbReference type="KEGG" id="ntr:B0W44_07640"/>
<evidence type="ECO:0000256" key="3">
    <source>
        <dbReference type="ARBA" id="ARBA00022475"/>
    </source>
</evidence>
<evidence type="ECO:0000256" key="1">
    <source>
        <dbReference type="ARBA" id="ARBA00004651"/>
    </source>
</evidence>
<dbReference type="Proteomes" id="UP000188603">
    <property type="component" value="Chromosome"/>
</dbReference>
<keyword evidence="4" id="KW-0812">Transmembrane</keyword>
<dbReference type="GO" id="GO:0005886">
    <property type="term" value="C:plasma membrane"/>
    <property type="evidence" value="ECO:0007669"/>
    <property type="project" value="UniProtKB-SubCell"/>
</dbReference>
<evidence type="ECO:0000313" key="9">
    <source>
        <dbReference type="Proteomes" id="UP000188603"/>
    </source>
</evidence>
<dbReference type="Pfam" id="PF02534">
    <property type="entry name" value="T4SS-DNA_transf"/>
    <property type="match status" value="1"/>
</dbReference>
<evidence type="ECO:0000256" key="7">
    <source>
        <dbReference type="SAM" id="MobiDB-lite"/>
    </source>
</evidence>
<keyword evidence="5" id="KW-1133">Transmembrane helix</keyword>
<feature type="region of interest" description="Disordered" evidence="7">
    <location>
        <begin position="475"/>
        <end position="549"/>
    </location>
</feature>
<dbReference type="STRING" id="1471761.B0W44_07640"/>
<proteinExistence type="inferred from homology"/>
<evidence type="ECO:0000256" key="5">
    <source>
        <dbReference type="ARBA" id="ARBA00022989"/>
    </source>
</evidence>
<dbReference type="SUPFAM" id="SSF52540">
    <property type="entry name" value="P-loop containing nucleoside triphosphate hydrolases"/>
    <property type="match status" value="1"/>
</dbReference>
<keyword evidence="6" id="KW-0472">Membrane</keyword>
<dbReference type="CDD" id="cd01127">
    <property type="entry name" value="TrwB_TraG_TraD_VirD4"/>
    <property type="match status" value="1"/>
</dbReference>
<sequence length="549" mass="62515">MGGDDAFTHMLIVGPSRCGKTATILKPMIYQMLLEKARGKKLGLSVIEPKGDVAEMVAEMSKGMGIPYVYIDPLKENGHKLNVMQGETDDVAEATVAVLKSMFGRQEAFFSHVQELSARNITKLLKELYGDNIDLLDLVRTLRDPKLLRREVEKIKAEQGFTDLVDFFENELLGQYQEKYQQFVIGLRAQLENISSNKYLKRVISGKSDIDLDEHMEKGGVLAVNTEMGRLGTAGDAFGRFVIMHLQNATFRRPGTERTRVPHFLICDEYGRYINPDVERFLSAAAEYRTAGIFAIQSLGQLEVESGNISSRAMKQAIMTSCRNKIAFGGLSANDAKEFAEEFGKDRVVQRQSTYKHRVLVPPIFPDSYRDTEKEEYRYYYTRLMDGMPRFHFIYKLLQNGTPTEPRMGKGDFVPRDWKERLNGNSTVEKEGARAYVKRRLKGLQELLFQKRPVADEEDDDHVEEVEKESVWAMYDEPGETNEVSTEPEGEMGNETFSIKDVQPEIPQAEYERVATQEQSDDAPTPLDEQTEPKKREPVVAAEEDSFWT</sequence>
<reference evidence="8 9" key="1">
    <citation type="journal article" date="2015" name="Int. J. Syst. Evol. Microbiol.">
        <title>Novibacillus thermophilus gen. nov., sp. nov., a Gram-staining-negative and moderately thermophilic member of the family Thermoactinomycetaceae.</title>
        <authorList>
            <person name="Yang G."/>
            <person name="Chen J."/>
            <person name="Zhou S."/>
        </authorList>
    </citation>
    <scope>NUCLEOTIDE SEQUENCE [LARGE SCALE GENOMIC DNA]</scope>
    <source>
        <strain evidence="8 9">SG-1</strain>
    </source>
</reference>
<accession>A0A1U9K6J3</accession>
<dbReference type="InterPro" id="IPR003688">
    <property type="entry name" value="TraG/VirD4"/>
</dbReference>
<comment type="similarity">
    <text evidence="2">Belongs to the VirD4/TraG family.</text>
</comment>
<evidence type="ECO:0000313" key="8">
    <source>
        <dbReference type="EMBL" id="AQS55679.1"/>
    </source>
</evidence>